<sequence length="86" mass="9483">MKQPAMSEMANIAETVGRLATNGMKPKELIAAVRQEHPNASKKDVSRAAFYAVIIASQQKSERVVDLHNLAVQTRNSPDDARLDDH</sequence>
<protein>
    <submittedName>
        <fullName evidence="1">Uncharacterized protein</fullName>
    </submittedName>
</protein>
<proteinExistence type="predicted"/>
<accession>A0ABT7KLP6</accession>
<organism evidence="1 2">
    <name type="scientific">Rhizobium calliandrae</name>
    <dbReference type="NCBI Taxonomy" id="1312182"/>
    <lineage>
        <taxon>Bacteria</taxon>
        <taxon>Pseudomonadati</taxon>
        <taxon>Pseudomonadota</taxon>
        <taxon>Alphaproteobacteria</taxon>
        <taxon>Hyphomicrobiales</taxon>
        <taxon>Rhizobiaceae</taxon>
        <taxon>Rhizobium/Agrobacterium group</taxon>
        <taxon>Rhizobium</taxon>
    </lineage>
</organism>
<evidence type="ECO:0000313" key="1">
    <source>
        <dbReference type="EMBL" id="MDL2408188.1"/>
    </source>
</evidence>
<evidence type="ECO:0000313" key="2">
    <source>
        <dbReference type="Proteomes" id="UP001172630"/>
    </source>
</evidence>
<gene>
    <name evidence="1" type="ORF">PY650_21565</name>
</gene>
<name>A0ABT7KLP6_9HYPH</name>
<dbReference type="RefSeq" id="WP_285881582.1">
    <property type="nucleotide sequence ID" value="NZ_JARFYN010000030.1"/>
</dbReference>
<keyword evidence="2" id="KW-1185">Reference proteome</keyword>
<dbReference type="EMBL" id="JARFYN010000030">
    <property type="protein sequence ID" value="MDL2408188.1"/>
    <property type="molecule type" value="Genomic_DNA"/>
</dbReference>
<dbReference type="Proteomes" id="UP001172630">
    <property type="component" value="Unassembled WGS sequence"/>
</dbReference>
<comment type="caution">
    <text evidence="1">The sequence shown here is derived from an EMBL/GenBank/DDBJ whole genome shotgun (WGS) entry which is preliminary data.</text>
</comment>
<reference evidence="1" key="1">
    <citation type="submission" date="2023-06" db="EMBL/GenBank/DDBJ databases">
        <title>Phylogenetic Diversity of Rhizobium strains.</title>
        <authorList>
            <person name="Moura F.T."/>
            <person name="Helene L.C.F."/>
            <person name="Hungria M."/>
        </authorList>
    </citation>
    <scope>NUCLEOTIDE SEQUENCE</scope>
    <source>
        <strain evidence="1">CCGE524</strain>
    </source>
</reference>